<dbReference type="InterPro" id="IPR050967">
    <property type="entry name" value="Thiamine_Salvage_TenA"/>
</dbReference>
<evidence type="ECO:0000259" key="3">
    <source>
        <dbReference type="Pfam" id="PF03070"/>
    </source>
</evidence>
<dbReference type="GO" id="GO:0009229">
    <property type="term" value="P:thiamine diphosphate biosynthetic process"/>
    <property type="evidence" value="ECO:0007669"/>
    <property type="project" value="UniProtKB-UniPathway"/>
</dbReference>
<keyword evidence="2" id="KW-0378">Hydrolase</keyword>
<evidence type="ECO:0000256" key="2">
    <source>
        <dbReference type="RuleBase" id="RU363093"/>
    </source>
</evidence>
<dbReference type="PANTHER" id="PTHR43198:SF2">
    <property type="entry name" value="SI:CH1073-67J19.1-RELATED"/>
    <property type="match status" value="1"/>
</dbReference>
<comment type="catalytic activity">
    <reaction evidence="2">
        <text>thiamine + H2O = 5-(2-hydroxyethyl)-4-methylthiazole + 4-amino-5-hydroxymethyl-2-methylpyrimidine + H(+)</text>
        <dbReference type="Rhea" id="RHEA:17509"/>
        <dbReference type="ChEBI" id="CHEBI:15377"/>
        <dbReference type="ChEBI" id="CHEBI:15378"/>
        <dbReference type="ChEBI" id="CHEBI:16892"/>
        <dbReference type="ChEBI" id="CHEBI:17957"/>
        <dbReference type="ChEBI" id="CHEBI:18385"/>
        <dbReference type="EC" id="3.5.99.2"/>
    </reaction>
</comment>
<sequence length="215" mass="23769">MLEHPFNTELAAGTLSRQRFQFYLAQDSRYLIGFGRALAVAAARAPEPDAVAFFAGAAREAVVVERALHEGYFERFGLSEADLDAIETSPTCLGYTSYLLAVSATGSYGELVAALLPCFWVYQHVGSHILAGQEPGADNPYQAWIDTYADDDFAAAVRSCQEAADRAAEVADGATRQRMLAAFTRASEYEWLFWDSAYRLEEWPTRQLTSRFPPS</sequence>
<evidence type="ECO:0000313" key="4">
    <source>
        <dbReference type="EMBL" id="RZQ62202.1"/>
    </source>
</evidence>
<keyword evidence="5" id="KW-1185">Reference proteome</keyword>
<comment type="caution">
    <text evidence="4">The sequence shown here is derived from an EMBL/GenBank/DDBJ whole genome shotgun (WGS) entry which is preliminary data.</text>
</comment>
<name>A0A4Q7J631_9PSEU</name>
<keyword evidence="2" id="KW-0784">Thiamine biosynthesis</keyword>
<dbReference type="EMBL" id="SFCC01000010">
    <property type="protein sequence ID" value="RZQ62202.1"/>
    <property type="molecule type" value="Genomic_DNA"/>
</dbReference>
<dbReference type="InterPro" id="IPR016084">
    <property type="entry name" value="Haem_Oase-like_multi-hlx"/>
</dbReference>
<accession>A0A4Q7J631</accession>
<dbReference type="GO" id="GO:0009228">
    <property type="term" value="P:thiamine biosynthetic process"/>
    <property type="evidence" value="ECO:0007669"/>
    <property type="project" value="UniProtKB-KW"/>
</dbReference>
<comment type="catalytic activity">
    <reaction evidence="2">
        <text>4-amino-5-aminomethyl-2-methylpyrimidine + H2O = 4-amino-5-hydroxymethyl-2-methylpyrimidine + NH4(+)</text>
        <dbReference type="Rhea" id="RHEA:31799"/>
        <dbReference type="ChEBI" id="CHEBI:15377"/>
        <dbReference type="ChEBI" id="CHEBI:16892"/>
        <dbReference type="ChEBI" id="CHEBI:28938"/>
        <dbReference type="ChEBI" id="CHEBI:63416"/>
        <dbReference type="EC" id="3.5.99.2"/>
    </reaction>
</comment>
<gene>
    <name evidence="4" type="primary">tenA</name>
    <name evidence="4" type="ORF">EWH70_21125</name>
</gene>
<dbReference type="GO" id="GO:0050334">
    <property type="term" value="F:thiaminase activity"/>
    <property type="evidence" value="ECO:0007669"/>
    <property type="project" value="UniProtKB-EC"/>
</dbReference>
<feature type="domain" description="Thiaminase-2/PQQC" evidence="3">
    <location>
        <begin position="3"/>
        <end position="199"/>
    </location>
</feature>
<dbReference type="Gene3D" id="1.20.910.10">
    <property type="entry name" value="Heme oxygenase-like"/>
    <property type="match status" value="1"/>
</dbReference>
<dbReference type="SUPFAM" id="SSF48613">
    <property type="entry name" value="Heme oxygenase-like"/>
    <property type="match status" value="1"/>
</dbReference>
<evidence type="ECO:0000256" key="1">
    <source>
        <dbReference type="ARBA" id="ARBA00004948"/>
    </source>
</evidence>
<comment type="pathway">
    <text evidence="1 2">Cofactor biosynthesis; thiamine diphosphate biosynthesis.</text>
</comment>
<comment type="similarity">
    <text evidence="2">Belongs to the TenA family.</text>
</comment>
<dbReference type="NCBIfam" id="TIGR04306">
    <property type="entry name" value="salvage_TenA"/>
    <property type="match status" value="1"/>
</dbReference>
<dbReference type="GO" id="GO:0005829">
    <property type="term" value="C:cytosol"/>
    <property type="evidence" value="ECO:0007669"/>
    <property type="project" value="TreeGrafter"/>
</dbReference>
<dbReference type="EC" id="3.5.99.2" evidence="2"/>
<dbReference type="InterPro" id="IPR027574">
    <property type="entry name" value="Thiaminase_II"/>
</dbReference>
<dbReference type="AlphaFoldDB" id="A0A4Q7J631"/>
<protein>
    <recommendedName>
        <fullName evidence="2">Aminopyrimidine aminohydrolase</fullName>
        <ecNumber evidence="2">3.5.99.2</ecNumber>
    </recommendedName>
</protein>
<organism evidence="4 5">
    <name type="scientific">Amycolatopsis suaedae</name>
    <dbReference type="NCBI Taxonomy" id="2510978"/>
    <lineage>
        <taxon>Bacteria</taxon>
        <taxon>Bacillati</taxon>
        <taxon>Actinomycetota</taxon>
        <taxon>Actinomycetes</taxon>
        <taxon>Pseudonocardiales</taxon>
        <taxon>Pseudonocardiaceae</taxon>
        <taxon>Amycolatopsis</taxon>
    </lineage>
</organism>
<dbReference type="UniPathway" id="UPA00060"/>
<evidence type="ECO:0000313" key="5">
    <source>
        <dbReference type="Proteomes" id="UP000292003"/>
    </source>
</evidence>
<dbReference type="InterPro" id="IPR004305">
    <property type="entry name" value="Thiaminase-2/PQQC"/>
</dbReference>
<comment type="function">
    <text evidence="2">Catalyzes an amino-pyrimidine hydrolysis reaction at the C5' of the pyrimidine moiety of thiamine compounds, a reaction that is part of a thiamine salvage pathway.</text>
</comment>
<dbReference type="CDD" id="cd19365">
    <property type="entry name" value="TenA_C-like"/>
    <property type="match status" value="1"/>
</dbReference>
<reference evidence="4 5" key="1">
    <citation type="submission" date="2019-02" db="EMBL/GenBank/DDBJ databases">
        <title>Draft genome sequence of Amycolatopsis sp. 8-3EHSu isolated from roots of Suaeda maritima.</title>
        <authorList>
            <person name="Duangmal K."/>
            <person name="Chantavorakit T."/>
        </authorList>
    </citation>
    <scope>NUCLEOTIDE SEQUENCE [LARGE SCALE GENOMIC DNA]</scope>
    <source>
        <strain evidence="4 5">8-3EHSu</strain>
    </source>
</reference>
<dbReference type="Pfam" id="PF03070">
    <property type="entry name" value="TENA_THI-4"/>
    <property type="match status" value="1"/>
</dbReference>
<dbReference type="Proteomes" id="UP000292003">
    <property type="component" value="Unassembled WGS sequence"/>
</dbReference>
<dbReference type="PANTHER" id="PTHR43198">
    <property type="entry name" value="BIFUNCTIONAL TH2 PROTEIN"/>
    <property type="match status" value="1"/>
</dbReference>
<proteinExistence type="inferred from homology"/>
<dbReference type="OrthoDB" id="34166at2"/>